<dbReference type="PANTHER" id="PTHR46825:SF11">
    <property type="entry name" value="PENICILLIN-BINDING PROTEIN 4"/>
    <property type="match status" value="1"/>
</dbReference>
<evidence type="ECO:0000313" key="5">
    <source>
        <dbReference type="EMBL" id="TSE11418.1"/>
    </source>
</evidence>
<protein>
    <submittedName>
        <fullName evidence="5">Serine hydrolase</fullName>
    </submittedName>
</protein>
<comment type="subcellular location">
    <subcellularLocation>
        <location evidence="1">Membrane</location>
    </subcellularLocation>
</comment>
<keyword evidence="6" id="KW-1185">Reference proteome</keyword>
<dbReference type="InterPro" id="IPR050491">
    <property type="entry name" value="AmpC-like"/>
</dbReference>
<sequence>MKTIQNLILYVILACLAIFNAISAQEQTLSSITNKYTTKLKQENKGVGILIKKNNNTETTSLGNFDLNGNTVFNVGSATKTFTAILMLQEEEKGTLQLTDSIGAYLSPIKNVDGSLTIESLLKHQSGLGEIVGRDTRVYFYATKDSVYRKNVLNKFPKSDPSMVGHYSYCNSNYILLGKIIEKVTDKDYFDLLRERIFIPLQMDDSYPYVSKTIKNLARPYDKNKDVYELLDYRFFADYAFSAGSIASTLFDMEKFYTGLFETEILLKKETVNKMLPSAEEKYGLGLMSYTHDNTIHYGHGGNNIGYAFRNTYDPTTKNLVLLFSNNRSIPFKASIQKDMLDYSNSKKVTTSLNQNIVADFKDFVGEYNLVEANAKLEIVAENNEMYMLIQGQKVLLAYEDINTLYDVKVGVRLQRKPTDKSIITFRQDSFKAELKRVTK</sequence>
<dbReference type="Gene3D" id="3.40.710.10">
    <property type="entry name" value="DD-peptidase/beta-lactamase superfamily"/>
    <property type="match status" value="1"/>
</dbReference>
<keyword evidence="5" id="KW-0378">Hydrolase</keyword>
<dbReference type="PANTHER" id="PTHR46825">
    <property type="entry name" value="D-ALANYL-D-ALANINE-CARBOXYPEPTIDASE/ENDOPEPTIDASE AMPH"/>
    <property type="match status" value="1"/>
</dbReference>
<feature type="domain" description="Beta-lactamase-related" evidence="4">
    <location>
        <begin position="66"/>
        <end position="328"/>
    </location>
</feature>
<evidence type="ECO:0000256" key="3">
    <source>
        <dbReference type="SAM" id="SignalP"/>
    </source>
</evidence>
<dbReference type="InterPro" id="IPR012338">
    <property type="entry name" value="Beta-lactam/transpept-like"/>
</dbReference>
<dbReference type="GO" id="GO:0016020">
    <property type="term" value="C:membrane"/>
    <property type="evidence" value="ECO:0007669"/>
    <property type="project" value="UniProtKB-SubCell"/>
</dbReference>
<reference evidence="5 6" key="1">
    <citation type="submission" date="2019-07" db="EMBL/GenBank/DDBJ databases">
        <title>The draft genome sequence of Aquimarina algiphila M91.</title>
        <authorList>
            <person name="Meng X."/>
        </authorList>
    </citation>
    <scope>NUCLEOTIDE SEQUENCE [LARGE SCALE GENOMIC DNA]</scope>
    <source>
        <strain evidence="5 6">M91</strain>
    </source>
</reference>
<accession>A0A554VRV1</accession>
<keyword evidence="3" id="KW-0732">Signal</keyword>
<evidence type="ECO:0000256" key="2">
    <source>
        <dbReference type="ARBA" id="ARBA00023136"/>
    </source>
</evidence>
<dbReference type="GO" id="GO:0016787">
    <property type="term" value="F:hydrolase activity"/>
    <property type="evidence" value="ECO:0007669"/>
    <property type="project" value="UniProtKB-KW"/>
</dbReference>
<dbReference type="Pfam" id="PF00144">
    <property type="entry name" value="Beta-lactamase"/>
    <property type="match status" value="1"/>
</dbReference>
<dbReference type="Proteomes" id="UP000318833">
    <property type="component" value="Unassembled WGS sequence"/>
</dbReference>
<dbReference type="PROSITE" id="PS51257">
    <property type="entry name" value="PROKAR_LIPOPROTEIN"/>
    <property type="match status" value="1"/>
</dbReference>
<feature type="chain" id="PRO_5022116818" evidence="3">
    <location>
        <begin position="25"/>
        <end position="440"/>
    </location>
</feature>
<evidence type="ECO:0000313" key="6">
    <source>
        <dbReference type="Proteomes" id="UP000318833"/>
    </source>
</evidence>
<dbReference type="OrthoDB" id="9793489at2"/>
<comment type="caution">
    <text evidence="5">The sequence shown here is derived from an EMBL/GenBank/DDBJ whole genome shotgun (WGS) entry which is preliminary data.</text>
</comment>
<keyword evidence="2" id="KW-0472">Membrane</keyword>
<name>A0A554VRV1_9FLAO</name>
<dbReference type="InterPro" id="IPR001466">
    <property type="entry name" value="Beta-lactam-related"/>
</dbReference>
<proteinExistence type="predicted"/>
<evidence type="ECO:0000256" key="1">
    <source>
        <dbReference type="ARBA" id="ARBA00004370"/>
    </source>
</evidence>
<feature type="signal peptide" evidence="3">
    <location>
        <begin position="1"/>
        <end position="24"/>
    </location>
</feature>
<dbReference type="RefSeq" id="WP_143915047.1">
    <property type="nucleotide sequence ID" value="NZ_CANMIK010000004.1"/>
</dbReference>
<dbReference type="AlphaFoldDB" id="A0A554VRV1"/>
<dbReference type="SUPFAM" id="SSF56601">
    <property type="entry name" value="beta-lactamase/transpeptidase-like"/>
    <property type="match status" value="1"/>
</dbReference>
<gene>
    <name evidence="5" type="ORF">FOF46_00090</name>
</gene>
<organism evidence="5 6">
    <name type="scientific">Aquimarina algiphila</name>
    <dbReference type="NCBI Taxonomy" id="2047982"/>
    <lineage>
        <taxon>Bacteria</taxon>
        <taxon>Pseudomonadati</taxon>
        <taxon>Bacteroidota</taxon>
        <taxon>Flavobacteriia</taxon>
        <taxon>Flavobacteriales</taxon>
        <taxon>Flavobacteriaceae</taxon>
        <taxon>Aquimarina</taxon>
    </lineage>
</organism>
<dbReference type="EMBL" id="VLNR01000001">
    <property type="protein sequence ID" value="TSE11418.1"/>
    <property type="molecule type" value="Genomic_DNA"/>
</dbReference>
<evidence type="ECO:0000259" key="4">
    <source>
        <dbReference type="Pfam" id="PF00144"/>
    </source>
</evidence>